<dbReference type="SUPFAM" id="SSF55781">
    <property type="entry name" value="GAF domain-like"/>
    <property type="match status" value="1"/>
</dbReference>
<protein>
    <recommendedName>
        <fullName evidence="2">histidine kinase</fullName>
        <ecNumber evidence="2">2.7.13.3</ecNumber>
    </recommendedName>
</protein>
<organism evidence="10 11">
    <name type="scientific">Salinigranum rubrum</name>
    <dbReference type="NCBI Taxonomy" id="755307"/>
    <lineage>
        <taxon>Archaea</taxon>
        <taxon>Methanobacteriati</taxon>
        <taxon>Methanobacteriota</taxon>
        <taxon>Stenosarchaea group</taxon>
        <taxon>Halobacteria</taxon>
        <taxon>Halobacteriales</taxon>
        <taxon>Haloferacaceae</taxon>
        <taxon>Salinigranum</taxon>
    </lineage>
</organism>
<dbReference type="EMBL" id="CP026309">
    <property type="protein sequence ID" value="AUV80955.1"/>
    <property type="molecule type" value="Genomic_DNA"/>
</dbReference>
<evidence type="ECO:0000256" key="2">
    <source>
        <dbReference type="ARBA" id="ARBA00012438"/>
    </source>
</evidence>
<evidence type="ECO:0000256" key="7">
    <source>
        <dbReference type="PROSITE-ProRule" id="PRU00169"/>
    </source>
</evidence>
<dbReference type="InterPro" id="IPR036890">
    <property type="entry name" value="HATPase_C_sf"/>
</dbReference>
<keyword evidence="11" id="KW-1185">Reference proteome</keyword>
<dbReference type="PROSITE" id="PS50110">
    <property type="entry name" value="RESPONSE_REGULATORY"/>
    <property type="match status" value="1"/>
</dbReference>
<dbReference type="Gene3D" id="3.30.450.20">
    <property type="entry name" value="PAS domain"/>
    <property type="match status" value="1"/>
</dbReference>
<dbReference type="SMART" id="SM00388">
    <property type="entry name" value="HisKA"/>
    <property type="match status" value="1"/>
</dbReference>
<dbReference type="Pfam" id="PF01590">
    <property type="entry name" value="GAF"/>
    <property type="match status" value="1"/>
</dbReference>
<dbReference type="RefSeq" id="WP_103424643.1">
    <property type="nucleotide sequence ID" value="NZ_CP026309.1"/>
</dbReference>
<dbReference type="InterPro" id="IPR011006">
    <property type="entry name" value="CheY-like_superfamily"/>
</dbReference>
<proteinExistence type="predicted"/>
<dbReference type="Gene3D" id="3.40.50.2300">
    <property type="match status" value="1"/>
</dbReference>
<dbReference type="KEGG" id="srub:C2R22_04170"/>
<keyword evidence="4" id="KW-0808">Transferase</keyword>
<dbReference type="InterPro" id="IPR003018">
    <property type="entry name" value="GAF"/>
</dbReference>
<dbReference type="SMART" id="SM00065">
    <property type="entry name" value="GAF"/>
    <property type="match status" value="1"/>
</dbReference>
<dbReference type="CDD" id="cd00075">
    <property type="entry name" value="HATPase"/>
    <property type="match status" value="1"/>
</dbReference>
<dbReference type="SUPFAM" id="SSF52172">
    <property type="entry name" value="CheY-like"/>
    <property type="match status" value="1"/>
</dbReference>
<dbReference type="Pfam" id="PF02518">
    <property type="entry name" value="HATPase_c"/>
    <property type="match status" value="1"/>
</dbReference>
<dbReference type="InterPro" id="IPR004358">
    <property type="entry name" value="Sig_transdc_His_kin-like_C"/>
</dbReference>
<dbReference type="Gene3D" id="1.10.287.130">
    <property type="match status" value="1"/>
</dbReference>
<dbReference type="InterPro" id="IPR035965">
    <property type="entry name" value="PAS-like_dom_sf"/>
</dbReference>
<dbReference type="PANTHER" id="PTHR43711:SF1">
    <property type="entry name" value="HISTIDINE KINASE 1"/>
    <property type="match status" value="1"/>
</dbReference>
<dbReference type="InterPro" id="IPR001789">
    <property type="entry name" value="Sig_transdc_resp-reg_receiver"/>
</dbReference>
<evidence type="ECO:0000256" key="1">
    <source>
        <dbReference type="ARBA" id="ARBA00000085"/>
    </source>
</evidence>
<dbReference type="InterPro" id="IPR003594">
    <property type="entry name" value="HATPase_dom"/>
</dbReference>
<evidence type="ECO:0000256" key="4">
    <source>
        <dbReference type="ARBA" id="ARBA00022679"/>
    </source>
</evidence>
<dbReference type="CDD" id="cd00082">
    <property type="entry name" value="HisKA"/>
    <property type="match status" value="1"/>
</dbReference>
<comment type="caution">
    <text evidence="7">Lacks conserved residue(s) required for the propagation of feature annotation.</text>
</comment>
<dbReference type="SUPFAM" id="SSF47384">
    <property type="entry name" value="Homodimeric domain of signal transducing histidine kinase"/>
    <property type="match status" value="1"/>
</dbReference>
<dbReference type="AlphaFoldDB" id="A0A2I8VG99"/>
<evidence type="ECO:0000256" key="6">
    <source>
        <dbReference type="ARBA" id="ARBA00023012"/>
    </source>
</evidence>
<keyword evidence="5" id="KW-0418">Kinase</keyword>
<evidence type="ECO:0000313" key="11">
    <source>
        <dbReference type="Proteomes" id="UP000236584"/>
    </source>
</evidence>
<dbReference type="OrthoDB" id="8127at2157"/>
<reference evidence="10 11" key="1">
    <citation type="submission" date="2018-01" db="EMBL/GenBank/DDBJ databases">
        <title>Complete genome sequence of Salinigranum rubrum GX10T, an extremely halophilic archaeon isolated from a marine solar saltern.</title>
        <authorList>
            <person name="Han S."/>
        </authorList>
    </citation>
    <scope>NUCLEOTIDE SEQUENCE [LARGE SCALE GENOMIC DNA]</scope>
    <source>
        <strain evidence="10 11">GX10</strain>
    </source>
</reference>
<accession>A0A2I8VG99</accession>
<dbReference type="PRINTS" id="PR00344">
    <property type="entry name" value="BCTRLSENSOR"/>
</dbReference>
<keyword evidence="6" id="KW-0902">Two-component regulatory system</keyword>
<evidence type="ECO:0000256" key="3">
    <source>
        <dbReference type="ARBA" id="ARBA00022553"/>
    </source>
</evidence>
<feature type="domain" description="Histidine kinase" evidence="8">
    <location>
        <begin position="488"/>
        <end position="686"/>
    </location>
</feature>
<dbReference type="SUPFAM" id="SSF55785">
    <property type="entry name" value="PYP-like sensor domain (PAS domain)"/>
    <property type="match status" value="1"/>
</dbReference>
<dbReference type="GO" id="GO:0000155">
    <property type="term" value="F:phosphorelay sensor kinase activity"/>
    <property type="evidence" value="ECO:0007669"/>
    <property type="project" value="InterPro"/>
</dbReference>
<dbReference type="InterPro" id="IPR029016">
    <property type="entry name" value="GAF-like_dom_sf"/>
</dbReference>
<evidence type="ECO:0000256" key="5">
    <source>
        <dbReference type="ARBA" id="ARBA00022777"/>
    </source>
</evidence>
<evidence type="ECO:0000259" key="9">
    <source>
        <dbReference type="PROSITE" id="PS50110"/>
    </source>
</evidence>
<gene>
    <name evidence="10" type="ORF">C2R22_04170</name>
</gene>
<keyword evidence="3" id="KW-0597">Phosphoprotein</keyword>
<comment type="catalytic activity">
    <reaction evidence="1">
        <text>ATP + protein L-histidine = ADP + protein N-phospho-L-histidine.</text>
        <dbReference type="EC" id="2.7.13.3"/>
    </reaction>
</comment>
<dbReference type="PROSITE" id="PS50109">
    <property type="entry name" value="HIS_KIN"/>
    <property type="match status" value="1"/>
</dbReference>
<dbReference type="SUPFAM" id="SSF55874">
    <property type="entry name" value="ATPase domain of HSP90 chaperone/DNA topoisomerase II/histidine kinase"/>
    <property type="match status" value="1"/>
</dbReference>
<dbReference type="Proteomes" id="UP000236584">
    <property type="component" value="Chromosome"/>
</dbReference>
<dbReference type="InterPro" id="IPR050736">
    <property type="entry name" value="Sensor_HK_Regulatory"/>
</dbReference>
<evidence type="ECO:0000313" key="10">
    <source>
        <dbReference type="EMBL" id="AUV80955.1"/>
    </source>
</evidence>
<dbReference type="EC" id="2.7.13.3" evidence="2"/>
<feature type="domain" description="Response regulatory" evidence="9">
    <location>
        <begin position="17"/>
        <end position="134"/>
    </location>
</feature>
<dbReference type="InterPro" id="IPR005467">
    <property type="entry name" value="His_kinase_dom"/>
</dbReference>
<dbReference type="GeneID" id="35591258"/>
<dbReference type="SMART" id="SM00387">
    <property type="entry name" value="HATPase_c"/>
    <property type="match status" value="1"/>
</dbReference>
<dbReference type="Gene3D" id="3.30.565.10">
    <property type="entry name" value="Histidine kinase-like ATPase, C-terminal domain"/>
    <property type="match status" value="1"/>
</dbReference>
<evidence type="ECO:0000259" key="8">
    <source>
        <dbReference type="PROSITE" id="PS50109"/>
    </source>
</evidence>
<dbReference type="PANTHER" id="PTHR43711">
    <property type="entry name" value="TWO-COMPONENT HISTIDINE KINASE"/>
    <property type="match status" value="1"/>
</dbReference>
<dbReference type="InterPro" id="IPR003661">
    <property type="entry name" value="HisK_dim/P_dom"/>
</dbReference>
<dbReference type="InterPro" id="IPR036097">
    <property type="entry name" value="HisK_dim/P_sf"/>
</dbReference>
<dbReference type="Gene3D" id="3.30.450.40">
    <property type="match status" value="1"/>
</dbReference>
<sequence>MSPAGCRPTATIGRRERVLLVDASTTFVDRAKGALTRDEPAVVLTTADPDAALTSLASADCLLLGAASDEHERTRPRAAFVETVRERDATLPVVVAVDPGDSATVDAVLAAGATDVVDPDAPDALLAARLRNALARRTRRGGELVGEAERPDDAPDPTVLQRELDDVQRSLHDLYTVTTDASLSLDERIERTLALVCDRIDVRLGFLTRIDDDTQRIVHAVGDHPLLQPGESCPLSTSYCRRTLEADGLLAVGHAAVDEGWEDDPGYELFGLECYLGGRVSVDGDLYGTLCFADTEPRNEPFTESQTAFVELLTRWVSYELERERHERDLQRATRRFRALFDNPRTFAGILDPDGTLREVNDTARSTLSDPDSAVGLPFWDTPWWAPDDDSVATVRDAVEAASGGEAASFECRYFPQEGAGTVSATIYPVYGALAEDEVLGGGTFDAAATDDAEVVSLMAVGTDTTTRTEQAEQLRRQRDRLEEFASVVSHDLRSPLEVARGRLHLYEKTGDGENLGDVKASLDRMSTLIDDLLDLARQGEAVSNPTSTSVSDVARRAWNTVATDEATLAVDLDSDLTVDADPSRLRQLFENLFRNSVEHGSTDGERVTIRLVALDDRRGFAVEDDGVGIAPDDREQVFERGVTTNQAGTGFGLAIVERVVEAHGWRIDVTESAAGGARFEVSFDS</sequence>
<dbReference type="Pfam" id="PF00512">
    <property type="entry name" value="HisKA"/>
    <property type="match status" value="1"/>
</dbReference>
<name>A0A2I8VG99_9EURY</name>